<evidence type="ECO:0000256" key="1">
    <source>
        <dbReference type="SAM" id="MobiDB-lite"/>
    </source>
</evidence>
<feature type="compositionally biased region" description="Basic residues" evidence="1">
    <location>
        <begin position="147"/>
        <end position="161"/>
    </location>
</feature>
<sequence length="208" mass="24073">MIIEWWDRDLNIRVRYKIAEENIPAPIRFDDQHYPVDPAYPFMSPLAGEQVMDFVNELGYLEEIHFVSKILSIPSKKSTPYVIPYCRFTKLVIYYLGSRHNIHQRPEAPIHVTGDDFLLGNLKFVPKATTKKDEKNKTTFEVDKPKKPTPVKKPALAKHIKPMKEKSTKPTPLKKTSKGKVKKVRKGKSSLQLVDEDEEVQHEPEPQV</sequence>
<evidence type="ECO:0000313" key="2">
    <source>
        <dbReference type="EMBL" id="GEU53843.1"/>
    </source>
</evidence>
<name>A0A6L2KW35_TANCI</name>
<feature type="compositionally biased region" description="Basic and acidic residues" evidence="1">
    <location>
        <begin position="133"/>
        <end position="146"/>
    </location>
</feature>
<comment type="caution">
    <text evidence="2">The sequence shown here is derived from an EMBL/GenBank/DDBJ whole genome shotgun (WGS) entry which is preliminary data.</text>
</comment>
<protein>
    <recommendedName>
        <fullName evidence="3">Histone deacetylase 14</fullName>
    </recommendedName>
</protein>
<feature type="compositionally biased region" description="Basic residues" evidence="1">
    <location>
        <begin position="175"/>
        <end position="188"/>
    </location>
</feature>
<accession>A0A6L2KW35</accession>
<feature type="region of interest" description="Disordered" evidence="1">
    <location>
        <begin position="133"/>
        <end position="208"/>
    </location>
</feature>
<evidence type="ECO:0008006" key="3">
    <source>
        <dbReference type="Google" id="ProtNLM"/>
    </source>
</evidence>
<organism evidence="2">
    <name type="scientific">Tanacetum cinerariifolium</name>
    <name type="common">Dalmatian daisy</name>
    <name type="synonym">Chrysanthemum cinerariifolium</name>
    <dbReference type="NCBI Taxonomy" id="118510"/>
    <lineage>
        <taxon>Eukaryota</taxon>
        <taxon>Viridiplantae</taxon>
        <taxon>Streptophyta</taxon>
        <taxon>Embryophyta</taxon>
        <taxon>Tracheophyta</taxon>
        <taxon>Spermatophyta</taxon>
        <taxon>Magnoliopsida</taxon>
        <taxon>eudicotyledons</taxon>
        <taxon>Gunneridae</taxon>
        <taxon>Pentapetalae</taxon>
        <taxon>asterids</taxon>
        <taxon>campanulids</taxon>
        <taxon>Asterales</taxon>
        <taxon>Asteraceae</taxon>
        <taxon>Asteroideae</taxon>
        <taxon>Anthemideae</taxon>
        <taxon>Anthemidinae</taxon>
        <taxon>Tanacetum</taxon>
    </lineage>
</organism>
<reference evidence="2" key="1">
    <citation type="journal article" date="2019" name="Sci. Rep.">
        <title>Draft genome of Tanacetum cinerariifolium, the natural source of mosquito coil.</title>
        <authorList>
            <person name="Yamashiro T."/>
            <person name="Shiraishi A."/>
            <person name="Satake H."/>
            <person name="Nakayama K."/>
        </authorList>
    </citation>
    <scope>NUCLEOTIDE SEQUENCE</scope>
</reference>
<proteinExistence type="predicted"/>
<dbReference type="AlphaFoldDB" id="A0A6L2KW35"/>
<gene>
    <name evidence="2" type="ORF">Tci_025821</name>
</gene>
<dbReference type="EMBL" id="BKCJ010003237">
    <property type="protein sequence ID" value="GEU53843.1"/>
    <property type="molecule type" value="Genomic_DNA"/>
</dbReference>